<dbReference type="InterPro" id="IPR004089">
    <property type="entry name" value="MCPsignal_dom"/>
</dbReference>
<evidence type="ECO:0000256" key="3">
    <source>
        <dbReference type="ARBA" id="ARBA00022989"/>
    </source>
</evidence>
<keyword evidence="13" id="KW-1185">Reference proteome</keyword>
<evidence type="ECO:0000313" key="13">
    <source>
        <dbReference type="Proteomes" id="UP001059950"/>
    </source>
</evidence>
<evidence type="ECO:0000259" key="10">
    <source>
        <dbReference type="PROSITE" id="PS50111"/>
    </source>
</evidence>
<evidence type="ECO:0000256" key="8">
    <source>
        <dbReference type="SAM" id="Coils"/>
    </source>
</evidence>
<comment type="similarity">
    <text evidence="6">Belongs to the methyl-accepting chemotaxis (MCP) protein family.</text>
</comment>
<accession>A0ABY5GVF1</accession>
<dbReference type="Gene3D" id="1.10.287.950">
    <property type="entry name" value="Methyl-accepting chemotaxis protein"/>
    <property type="match status" value="1"/>
</dbReference>
<feature type="transmembrane region" description="Helical" evidence="9">
    <location>
        <begin position="228"/>
        <end position="246"/>
    </location>
</feature>
<dbReference type="SMART" id="SM00283">
    <property type="entry name" value="MA"/>
    <property type="match status" value="1"/>
</dbReference>
<evidence type="ECO:0000256" key="7">
    <source>
        <dbReference type="PROSITE-ProRule" id="PRU00284"/>
    </source>
</evidence>
<dbReference type="Pfam" id="PF00015">
    <property type="entry name" value="MCPsignal"/>
    <property type="match status" value="1"/>
</dbReference>
<keyword evidence="4 9" id="KW-0472">Membrane</keyword>
<gene>
    <name evidence="12" type="ORF">KDX31_02725</name>
</gene>
<dbReference type="SUPFAM" id="SSF58104">
    <property type="entry name" value="Methyl-accepting chemotaxis protein (MCP) signaling domain"/>
    <property type="match status" value="1"/>
</dbReference>
<feature type="domain" description="HAMP" evidence="11">
    <location>
        <begin position="247"/>
        <end position="300"/>
    </location>
</feature>
<dbReference type="InterPro" id="IPR003660">
    <property type="entry name" value="HAMP_dom"/>
</dbReference>
<reference evidence="12" key="1">
    <citation type="submission" date="2021-04" db="EMBL/GenBank/DDBJ databases">
        <title>Oceanospirillales bacteria with DddD are important DMSP degraders in coastal seawater.</title>
        <authorList>
            <person name="Liu J."/>
        </authorList>
    </citation>
    <scope>NUCLEOTIDE SEQUENCE</scope>
    <source>
        <strain evidence="12">GY6</strain>
    </source>
</reference>
<organism evidence="12 13">
    <name type="scientific">Amphritea atlantica</name>
    <dbReference type="NCBI Taxonomy" id="355243"/>
    <lineage>
        <taxon>Bacteria</taxon>
        <taxon>Pseudomonadati</taxon>
        <taxon>Pseudomonadota</taxon>
        <taxon>Gammaproteobacteria</taxon>
        <taxon>Oceanospirillales</taxon>
        <taxon>Oceanospirillaceae</taxon>
        <taxon>Amphritea</taxon>
    </lineage>
</organism>
<feature type="coiled-coil region" evidence="8">
    <location>
        <begin position="96"/>
        <end position="123"/>
    </location>
</feature>
<dbReference type="PANTHER" id="PTHR32089:SF119">
    <property type="entry name" value="METHYL-ACCEPTING CHEMOTAXIS PROTEIN CTPL"/>
    <property type="match status" value="1"/>
</dbReference>
<dbReference type="Pfam" id="PF00672">
    <property type="entry name" value="HAMP"/>
    <property type="match status" value="1"/>
</dbReference>
<dbReference type="PROSITE" id="PS50885">
    <property type="entry name" value="HAMP"/>
    <property type="match status" value="1"/>
</dbReference>
<proteinExistence type="inferred from homology"/>
<dbReference type="Proteomes" id="UP001059950">
    <property type="component" value="Chromosome"/>
</dbReference>
<dbReference type="SMART" id="SM00304">
    <property type="entry name" value="HAMP"/>
    <property type="match status" value="1"/>
</dbReference>
<dbReference type="PANTHER" id="PTHR32089">
    <property type="entry name" value="METHYL-ACCEPTING CHEMOTAXIS PROTEIN MCPB"/>
    <property type="match status" value="1"/>
</dbReference>
<dbReference type="CDD" id="cd06225">
    <property type="entry name" value="HAMP"/>
    <property type="match status" value="1"/>
</dbReference>
<evidence type="ECO:0000256" key="1">
    <source>
        <dbReference type="ARBA" id="ARBA00004141"/>
    </source>
</evidence>
<keyword evidence="2 9" id="KW-0812">Transmembrane</keyword>
<keyword evidence="5 7" id="KW-0807">Transducer</keyword>
<evidence type="ECO:0000259" key="11">
    <source>
        <dbReference type="PROSITE" id="PS50885"/>
    </source>
</evidence>
<sequence>MINWLRRFQVTTRIMGLVICLILVMAAELAFLLEEMQQLKQGSRQQQQSISEQSQRLGKQSEQIDLQADTMQLQQQAQHIQKTFSDMIFWYFDGTVAQYYESLNKAEAAADKLKSQLVALSSDAEAQNIVRNILTDLTSYRALMTNAWAYSQQGKDNLASLEVTDANVLANTINEQLLALTNLFQNRLKAVNSNVLNSLEQTLETSAMVASISKASDEKIASTQSSTLLMLLASVPVAFIIALLIIRSITRPLKLLQQQLISIEENSDLTRTLSVDGRDEIQEMSVAIQKLLAKLRTTLDDVGAMSTELQQTAEDGYQISVRTHEQSIQQQQQSEGIAASATELEASAEDISRTTGQSLQLVNDVSAAAEASQKDVQNTSTTIQQLAQQFDTVDTTVIELLEHSAAISGVLDVIRGIAGKTNLLALNAAIEAARAGEQGRGFAVVADEVRTLAQHTNNSTNEIQNMVEALQKSSTVVMSSLEQNRTQVDAGVQLSKQAENSLITILDKLTALSEMNQSIAIITHEQQRAALGVDENVQTVHQLASNVESHAADSRQINQTLNTMAETLRQQLTEFQH</sequence>
<dbReference type="PROSITE" id="PS50111">
    <property type="entry name" value="CHEMOTAXIS_TRANSDUC_2"/>
    <property type="match status" value="1"/>
</dbReference>
<dbReference type="EMBL" id="CP073344">
    <property type="protein sequence ID" value="UTW03961.1"/>
    <property type="molecule type" value="Genomic_DNA"/>
</dbReference>
<keyword evidence="8" id="KW-0175">Coiled coil</keyword>
<evidence type="ECO:0000256" key="9">
    <source>
        <dbReference type="SAM" id="Phobius"/>
    </source>
</evidence>
<protein>
    <submittedName>
        <fullName evidence="12">Methyl-accepting chemotaxis protein</fullName>
    </submittedName>
</protein>
<evidence type="ECO:0000256" key="5">
    <source>
        <dbReference type="ARBA" id="ARBA00023224"/>
    </source>
</evidence>
<evidence type="ECO:0000256" key="6">
    <source>
        <dbReference type="ARBA" id="ARBA00029447"/>
    </source>
</evidence>
<evidence type="ECO:0000256" key="2">
    <source>
        <dbReference type="ARBA" id="ARBA00022692"/>
    </source>
</evidence>
<evidence type="ECO:0000256" key="4">
    <source>
        <dbReference type="ARBA" id="ARBA00023136"/>
    </source>
</evidence>
<feature type="domain" description="Methyl-accepting transducer" evidence="10">
    <location>
        <begin position="305"/>
        <end position="541"/>
    </location>
</feature>
<name>A0ABY5GVF1_9GAMM</name>
<feature type="transmembrane region" description="Helical" evidence="9">
    <location>
        <begin position="12"/>
        <end position="33"/>
    </location>
</feature>
<evidence type="ECO:0000313" key="12">
    <source>
        <dbReference type="EMBL" id="UTW03961.1"/>
    </source>
</evidence>
<keyword evidence="3 9" id="KW-1133">Transmembrane helix</keyword>
<comment type="subcellular location">
    <subcellularLocation>
        <location evidence="1">Membrane</location>
        <topology evidence="1">Multi-pass membrane protein</topology>
    </subcellularLocation>
</comment>